<sequence length="295" mass="33083">MHCLHLNERILSSRYQIDTIQEPAKWYSKFIILSFRACGACINIRSSNRSEAKIIKISLESTRSRRSLMMVSPLVLRILGTKTRISRALTLVRPAKEGFYNTQNHRTQGTFLKKDDPKITTLMQQAELLSSLALQFNTDNTEHSLENAWKQPDLYEVSSSSSEYSTASTLMPHLAVESGEKTRSKIDALHLDMSSNHIAKQDHRTEEKRALSSANTDHVETFSSSNDQTNIIVVSTSSRAEFSSPAQVTPLFRFLATGIPSPKFPESERNFPLKTLGMESPPTAPTNLSQPPPCK</sequence>
<dbReference type="Proteomes" id="UP000436088">
    <property type="component" value="Unassembled WGS sequence"/>
</dbReference>
<evidence type="ECO:0000313" key="2">
    <source>
        <dbReference type="EMBL" id="KAE8681299.1"/>
    </source>
</evidence>
<evidence type="ECO:0000256" key="1">
    <source>
        <dbReference type="SAM" id="MobiDB-lite"/>
    </source>
</evidence>
<comment type="caution">
    <text evidence="2">The sequence shown here is derived from an EMBL/GenBank/DDBJ whole genome shotgun (WGS) entry which is preliminary data.</text>
</comment>
<protein>
    <submittedName>
        <fullName evidence="2">Myb124 protein</fullName>
    </submittedName>
</protein>
<organism evidence="2 3">
    <name type="scientific">Hibiscus syriacus</name>
    <name type="common">Rose of Sharon</name>
    <dbReference type="NCBI Taxonomy" id="106335"/>
    <lineage>
        <taxon>Eukaryota</taxon>
        <taxon>Viridiplantae</taxon>
        <taxon>Streptophyta</taxon>
        <taxon>Embryophyta</taxon>
        <taxon>Tracheophyta</taxon>
        <taxon>Spermatophyta</taxon>
        <taxon>Magnoliopsida</taxon>
        <taxon>eudicotyledons</taxon>
        <taxon>Gunneridae</taxon>
        <taxon>Pentapetalae</taxon>
        <taxon>rosids</taxon>
        <taxon>malvids</taxon>
        <taxon>Malvales</taxon>
        <taxon>Malvaceae</taxon>
        <taxon>Malvoideae</taxon>
        <taxon>Hibiscus</taxon>
    </lineage>
</organism>
<gene>
    <name evidence="2" type="ORF">F3Y22_tig00111331pilonHSYRG00095</name>
</gene>
<feature type="region of interest" description="Disordered" evidence="1">
    <location>
        <begin position="263"/>
        <end position="295"/>
    </location>
</feature>
<keyword evidence="3" id="KW-1185">Reference proteome</keyword>
<reference evidence="2" key="1">
    <citation type="submission" date="2019-09" db="EMBL/GenBank/DDBJ databases">
        <title>Draft genome information of white flower Hibiscus syriacus.</title>
        <authorList>
            <person name="Kim Y.-M."/>
        </authorList>
    </citation>
    <scope>NUCLEOTIDE SEQUENCE [LARGE SCALE GENOMIC DNA]</scope>
    <source>
        <strain evidence="2">YM2019G1</strain>
    </source>
</reference>
<evidence type="ECO:0000313" key="3">
    <source>
        <dbReference type="Proteomes" id="UP000436088"/>
    </source>
</evidence>
<dbReference type="AlphaFoldDB" id="A0A6A2YPN4"/>
<dbReference type="EMBL" id="VEPZ02001309">
    <property type="protein sequence ID" value="KAE8681299.1"/>
    <property type="molecule type" value="Genomic_DNA"/>
</dbReference>
<proteinExistence type="predicted"/>
<accession>A0A6A2YPN4</accession>
<name>A0A6A2YPN4_HIBSY</name>